<name>R7YYF3_CONA1</name>
<dbReference type="eggNOG" id="ENOG502SSWV">
    <property type="taxonomic scope" value="Eukaryota"/>
</dbReference>
<reference evidence="4" key="1">
    <citation type="submission" date="2012-06" db="EMBL/GenBank/DDBJ databases">
        <title>The genome sequence of Coniosporium apollinis CBS 100218.</title>
        <authorList>
            <consortium name="The Broad Institute Genome Sequencing Platform"/>
            <person name="Cuomo C."/>
            <person name="Gorbushina A."/>
            <person name="Noack S."/>
            <person name="Walker B."/>
            <person name="Young S.K."/>
            <person name="Zeng Q."/>
            <person name="Gargeya S."/>
            <person name="Fitzgerald M."/>
            <person name="Haas B."/>
            <person name="Abouelleil A."/>
            <person name="Alvarado L."/>
            <person name="Arachchi H.M."/>
            <person name="Berlin A.M."/>
            <person name="Chapman S.B."/>
            <person name="Goldberg J."/>
            <person name="Griggs A."/>
            <person name="Gujja S."/>
            <person name="Hansen M."/>
            <person name="Howarth C."/>
            <person name="Imamovic A."/>
            <person name="Larimer J."/>
            <person name="McCowan C."/>
            <person name="Montmayeur A."/>
            <person name="Murphy C."/>
            <person name="Neiman D."/>
            <person name="Pearson M."/>
            <person name="Priest M."/>
            <person name="Roberts A."/>
            <person name="Saif S."/>
            <person name="Shea T."/>
            <person name="Sisk P."/>
            <person name="Sykes S."/>
            <person name="Wortman J."/>
            <person name="Nusbaum C."/>
            <person name="Birren B."/>
        </authorList>
    </citation>
    <scope>NUCLEOTIDE SEQUENCE [LARGE SCALE GENOMIC DNA]</scope>
    <source>
        <strain evidence="4">CBS 100218</strain>
    </source>
</reference>
<keyword evidence="1" id="KW-0732">Signal</keyword>
<feature type="signal peptide" evidence="1">
    <location>
        <begin position="1"/>
        <end position="19"/>
    </location>
</feature>
<feature type="chain" id="PRO_5004450248" description="DUF7707 domain-containing protein" evidence="1">
    <location>
        <begin position="20"/>
        <end position="188"/>
    </location>
</feature>
<dbReference type="OrthoDB" id="2121879at2759"/>
<dbReference type="GeneID" id="19903228"/>
<dbReference type="Pfam" id="PF24808">
    <property type="entry name" value="DUF7707"/>
    <property type="match status" value="1"/>
</dbReference>
<dbReference type="PANTHER" id="PTHR38118">
    <property type="entry name" value="ANCHORED CELL WALL PROTEIN 11-RELATED"/>
    <property type="match status" value="1"/>
</dbReference>
<sequence length="188" mass="19165">MLFSSLFIAVSAAASLVVAQSNSTYTVDPNSVPATQRQVWCRAQRQTCPTLCNNQIQNNDCDQNTLQILCVCRNGQTPNVTDYEQTVPSLMCEQWKSQCITNSGSDATQQAACIAVQCGNRRAESILTTSSASSSATASSTASGSASATSGAAAAASSSAAAAAIDFATTYGTGAIAAGLLGLFGLAL</sequence>
<dbReference type="EMBL" id="JH767582">
    <property type="protein sequence ID" value="EON66671.1"/>
    <property type="molecule type" value="Genomic_DNA"/>
</dbReference>
<proteinExistence type="predicted"/>
<dbReference type="RefSeq" id="XP_007781988.1">
    <property type="nucleotide sequence ID" value="XM_007783798.1"/>
</dbReference>
<accession>R7YYF3</accession>
<keyword evidence="4" id="KW-1185">Reference proteome</keyword>
<organism evidence="3 4">
    <name type="scientific">Coniosporium apollinis (strain CBS 100218)</name>
    <name type="common">Rock-inhabiting black yeast</name>
    <dbReference type="NCBI Taxonomy" id="1168221"/>
    <lineage>
        <taxon>Eukaryota</taxon>
        <taxon>Fungi</taxon>
        <taxon>Dikarya</taxon>
        <taxon>Ascomycota</taxon>
        <taxon>Pezizomycotina</taxon>
        <taxon>Dothideomycetes</taxon>
        <taxon>Dothideomycetes incertae sedis</taxon>
        <taxon>Coniosporium</taxon>
    </lineage>
</organism>
<evidence type="ECO:0000259" key="2">
    <source>
        <dbReference type="Pfam" id="PF24808"/>
    </source>
</evidence>
<feature type="domain" description="DUF7707" evidence="2">
    <location>
        <begin position="25"/>
        <end position="121"/>
    </location>
</feature>
<dbReference type="OMA" id="CSAQRNT"/>
<dbReference type="AlphaFoldDB" id="R7YYF3"/>
<dbReference type="Proteomes" id="UP000016924">
    <property type="component" value="Unassembled WGS sequence"/>
</dbReference>
<gene>
    <name evidence="3" type="ORF">W97_05917</name>
</gene>
<dbReference type="PANTHER" id="PTHR38118:SF2">
    <property type="entry name" value="CDP-ALCOHOL PHOSPHATIDYLTRANSFERASE PROTEIN"/>
    <property type="match status" value="1"/>
</dbReference>
<dbReference type="InterPro" id="IPR056124">
    <property type="entry name" value="DUF7707"/>
</dbReference>
<evidence type="ECO:0000256" key="1">
    <source>
        <dbReference type="SAM" id="SignalP"/>
    </source>
</evidence>
<dbReference type="HOGENOM" id="CLU_084512_1_2_1"/>
<protein>
    <recommendedName>
        <fullName evidence="2">DUF7707 domain-containing protein</fullName>
    </recommendedName>
</protein>
<evidence type="ECO:0000313" key="3">
    <source>
        <dbReference type="EMBL" id="EON66671.1"/>
    </source>
</evidence>
<evidence type="ECO:0000313" key="4">
    <source>
        <dbReference type="Proteomes" id="UP000016924"/>
    </source>
</evidence>